<feature type="region of interest" description="Disordered" evidence="1">
    <location>
        <begin position="49"/>
        <end position="74"/>
    </location>
</feature>
<sequence>MDAPALFYWFSYFFNKFFDDVWLWAFCHVLGDSLVSGVPAKVIRTLENDIPEDVPEDRSEDSPRDSSENMSEDE</sequence>
<feature type="compositionally biased region" description="Basic and acidic residues" evidence="1">
    <location>
        <begin position="56"/>
        <end position="67"/>
    </location>
</feature>
<dbReference type="EMBL" id="VOGB01000003">
    <property type="protein sequence ID" value="MQM71976.1"/>
    <property type="molecule type" value="Genomic_DNA"/>
</dbReference>
<proteinExistence type="predicted"/>
<organism evidence="2 3">
    <name type="scientific">Candidatus Pseudoramibacter fermentans</name>
    <dbReference type="NCBI Taxonomy" id="2594427"/>
    <lineage>
        <taxon>Bacteria</taxon>
        <taxon>Bacillati</taxon>
        <taxon>Bacillota</taxon>
        <taxon>Clostridia</taxon>
        <taxon>Eubacteriales</taxon>
        <taxon>Eubacteriaceae</taxon>
        <taxon>Pseudoramibacter</taxon>
    </lineage>
</organism>
<comment type="caution">
    <text evidence="2">The sequence shown here is derived from an EMBL/GenBank/DDBJ whole genome shotgun (WGS) entry which is preliminary data.</text>
</comment>
<accession>A0A6L5GPU2</accession>
<gene>
    <name evidence="2" type="ORF">FRC53_00775</name>
</gene>
<evidence type="ECO:0000313" key="2">
    <source>
        <dbReference type="EMBL" id="MQM71976.1"/>
    </source>
</evidence>
<dbReference type="Proteomes" id="UP000473648">
    <property type="component" value="Unassembled WGS sequence"/>
</dbReference>
<dbReference type="AlphaFoldDB" id="A0A6L5GPU2"/>
<keyword evidence="3" id="KW-1185">Reference proteome</keyword>
<evidence type="ECO:0000313" key="3">
    <source>
        <dbReference type="Proteomes" id="UP000473648"/>
    </source>
</evidence>
<protein>
    <submittedName>
        <fullName evidence="2">Uncharacterized protein</fullName>
    </submittedName>
</protein>
<name>A0A6L5GPU2_9FIRM</name>
<evidence type="ECO:0000256" key="1">
    <source>
        <dbReference type="SAM" id="MobiDB-lite"/>
    </source>
</evidence>
<reference evidence="2" key="1">
    <citation type="journal article" date="2020" name="Appl. Environ. Microbiol.">
        <title>Medium-Chain Fatty Acid Synthesis by 'Candidatus Weimeria bifida' gen. nov., sp. nov., and 'Candidatus Pseudoramibacter fermentans' sp. nov.</title>
        <authorList>
            <person name="Scarborough M.J."/>
            <person name="Myers K.S."/>
            <person name="Donohue T.J."/>
            <person name="Noguera D.R."/>
        </authorList>
    </citation>
    <scope>NUCLEOTIDE SEQUENCE</scope>
    <source>
        <strain evidence="2">EUB1.1</strain>
    </source>
</reference>